<dbReference type="InterPro" id="IPR014710">
    <property type="entry name" value="RmlC-like_jellyroll"/>
</dbReference>
<dbReference type="Gene3D" id="1.10.10.60">
    <property type="entry name" value="Homeodomain-like"/>
    <property type="match status" value="1"/>
</dbReference>
<feature type="domain" description="HTH araC/xylS-type" evidence="4">
    <location>
        <begin position="201"/>
        <end position="299"/>
    </location>
</feature>
<protein>
    <submittedName>
        <fullName evidence="5">AraC family transcriptional regulator</fullName>
    </submittedName>
</protein>
<keyword evidence="6" id="KW-1185">Reference proteome</keyword>
<evidence type="ECO:0000256" key="3">
    <source>
        <dbReference type="ARBA" id="ARBA00023163"/>
    </source>
</evidence>
<dbReference type="InterPro" id="IPR009057">
    <property type="entry name" value="Homeodomain-like_sf"/>
</dbReference>
<dbReference type="SUPFAM" id="SSF51215">
    <property type="entry name" value="Regulatory protein AraC"/>
    <property type="match status" value="1"/>
</dbReference>
<dbReference type="EMBL" id="JAVREZ010000001">
    <property type="protein sequence ID" value="MDT0479261.1"/>
    <property type="molecule type" value="Genomic_DNA"/>
</dbReference>
<proteinExistence type="predicted"/>
<dbReference type="InterPro" id="IPR018060">
    <property type="entry name" value="HTH_AraC"/>
</dbReference>
<dbReference type="SMART" id="SM00342">
    <property type="entry name" value="HTH_ARAC"/>
    <property type="match status" value="1"/>
</dbReference>
<keyword evidence="2" id="KW-0238">DNA-binding</keyword>
<dbReference type="Proteomes" id="UP001183824">
    <property type="component" value="Unassembled WGS sequence"/>
</dbReference>
<evidence type="ECO:0000313" key="6">
    <source>
        <dbReference type="Proteomes" id="UP001183824"/>
    </source>
</evidence>
<evidence type="ECO:0000313" key="5">
    <source>
        <dbReference type="EMBL" id="MDT0479261.1"/>
    </source>
</evidence>
<keyword evidence="1" id="KW-0805">Transcription regulation</keyword>
<gene>
    <name evidence="5" type="ORF">RNB18_03505</name>
</gene>
<dbReference type="InterPro" id="IPR050204">
    <property type="entry name" value="AraC_XylS_family_regulators"/>
</dbReference>
<evidence type="ECO:0000256" key="2">
    <source>
        <dbReference type="ARBA" id="ARBA00023125"/>
    </source>
</evidence>
<name>A0ABU2V154_9ACTN</name>
<evidence type="ECO:0000256" key="1">
    <source>
        <dbReference type="ARBA" id="ARBA00023015"/>
    </source>
</evidence>
<dbReference type="CDD" id="cd02208">
    <property type="entry name" value="cupin_RmlC-like"/>
    <property type="match status" value="1"/>
</dbReference>
<comment type="caution">
    <text evidence="5">The sequence shown here is derived from an EMBL/GenBank/DDBJ whole genome shotgun (WGS) entry which is preliminary data.</text>
</comment>
<dbReference type="SUPFAM" id="SSF46689">
    <property type="entry name" value="Homeodomain-like"/>
    <property type="match status" value="1"/>
</dbReference>
<accession>A0ABU2V154</accession>
<sequence>MVHRRQARQKSGRRELGLPKVVFQPPDGSPAGLEVMTLADFRDRTRDWPWHIATPHRQDFHALLLVTSGTLRHRVDFTGYVLPPGSWLWIRPGQVHQWQNPDQAEAIMIMLQEDFVAPETAELAGLGATTAPMPLYSPDPSEAPALASAAEQLAAEFSQSDRHPLPVHTALLHRLLDVVLLRLANLQQDGQAAESAPEPFVRFRDAVERGFSRTHRIDDYARELGYSTRTLTRATQTAAGLSAKDYLDERLALEAKRLLAHGTEPAATIAAHLGFTSATHFGKFFQRHTGHTPLAFRASQRVLPQRAP</sequence>
<dbReference type="PROSITE" id="PS01124">
    <property type="entry name" value="HTH_ARAC_FAMILY_2"/>
    <property type="match status" value="1"/>
</dbReference>
<dbReference type="Gene3D" id="2.60.120.10">
    <property type="entry name" value="Jelly Rolls"/>
    <property type="match status" value="1"/>
</dbReference>
<dbReference type="Pfam" id="PF12833">
    <property type="entry name" value="HTH_18"/>
    <property type="match status" value="1"/>
</dbReference>
<dbReference type="RefSeq" id="WP_311712642.1">
    <property type="nucleotide sequence ID" value="NZ_JAVREZ010000001.1"/>
</dbReference>
<dbReference type="InterPro" id="IPR003313">
    <property type="entry name" value="AraC-bd"/>
</dbReference>
<keyword evidence="3" id="KW-0804">Transcription</keyword>
<evidence type="ECO:0000259" key="4">
    <source>
        <dbReference type="PROSITE" id="PS01124"/>
    </source>
</evidence>
<reference evidence="6" key="1">
    <citation type="submission" date="2023-07" db="EMBL/GenBank/DDBJ databases">
        <title>30 novel species of actinomycetes from the DSMZ collection.</title>
        <authorList>
            <person name="Nouioui I."/>
        </authorList>
    </citation>
    <scope>NUCLEOTIDE SEQUENCE [LARGE SCALE GENOMIC DNA]</scope>
    <source>
        <strain evidence="6">DSM 41640</strain>
    </source>
</reference>
<dbReference type="PANTHER" id="PTHR46796">
    <property type="entry name" value="HTH-TYPE TRANSCRIPTIONAL ACTIVATOR RHAS-RELATED"/>
    <property type="match status" value="1"/>
</dbReference>
<organism evidence="5 6">
    <name type="scientific">Streptomyces doebereineriae</name>
    <dbReference type="NCBI Taxonomy" id="3075528"/>
    <lineage>
        <taxon>Bacteria</taxon>
        <taxon>Bacillati</taxon>
        <taxon>Actinomycetota</taxon>
        <taxon>Actinomycetes</taxon>
        <taxon>Kitasatosporales</taxon>
        <taxon>Streptomycetaceae</taxon>
        <taxon>Streptomyces</taxon>
    </lineage>
</organism>
<dbReference type="InterPro" id="IPR037923">
    <property type="entry name" value="HTH-like"/>
</dbReference>
<dbReference type="Pfam" id="PF02311">
    <property type="entry name" value="AraC_binding"/>
    <property type="match status" value="1"/>
</dbReference>